<protein>
    <recommendedName>
        <fullName evidence="4">DUF2946 domain-containing protein</fullName>
    </recommendedName>
</protein>
<evidence type="ECO:0000256" key="1">
    <source>
        <dbReference type="SAM" id="Phobius"/>
    </source>
</evidence>
<feature type="transmembrane region" description="Helical" evidence="1">
    <location>
        <begin position="95"/>
        <end position="117"/>
    </location>
</feature>
<evidence type="ECO:0000313" key="3">
    <source>
        <dbReference type="Proteomes" id="UP001165583"/>
    </source>
</evidence>
<gene>
    <name evidence="2" type="ORF">NZK81_02605</name>
</gene>
<evidence type="ECO:0008006" key="4">
    <source>
        <dbReference type="Google" id="ProtNLM"/>
    </source>
</evidence>
<comment type="caution">
    <text evidence="2">The sequence shown here is derived from an EMBL/GenBank/DDBJ whole genome shotgun (WGS) entry which is preliminary data.</text>
</comment>
<dbReference type="Proteomes" id="UP001165583">
    <property type="component" value="Unassembled WGS sequence"/>
</dbReference>
<dbReference type="EMBL" id="JANZXA010000001">
    <property type="protein sequence ID" value="MCT2398430.1"/>
    <property type="molecule type" value="Genomic_DNA"/>
</dbReference>
<organism evidence="2 3">
    <name type="scientific">Novosphingobium mangrovi</name>
    <name type="common">ex Huang et al. 2023</name>
    <dbReference type="NCBI Taxonomy" id="2976432"/>
    <lineage>
        <taxon>Bacteria</taxon>
        <taxon>Pseudomonadati</taxon>
        <taxon>Pseudomonadota</taxon>
        <taxon>Alphaproteobacteria</taxon>
        <taxon>Sphingomonadales</taxon>
        <taxon>Sphingomonadaceae</taxon>
        <taxon>Novosphingobium</taxon>
    </lineage>
</organism>
<keyword evidence="3" id="KW-1185">Reference proteome</keyword>
<name>A0ABT2I0V7_9SPHN</name>
<dbReference type="RefSeq" id="WP_260043570.1">
    <property type="nucleotide sequence ID" value="NZ_JANZXA010000001.1"/>
</dbReference>
<dbReference type="Pfam" id="PF11162">
    <property type="entry name" value="DUF2946"/>
    <property type="match status" value="1"/>
</dbReference>
<keyword evidence="1" id="KW-0812">Transmembrane</keyword>
<dbReference type="InterPro" id="IPR021333">
    <property type="entry name" value="DUF2946"/>
</dbReference>
<keyword evidence="1" id="KW-1133">Transmembrane helix</keyword>
<proteinExistence type="predicted"/>
<sequence length="135" mass="14044">MESLRAFFLRYRGLAGVLVVAALLLKLAVPTGFMVGADASRTITITICHDASGDAAPRQLSIPMNKGAEEAPGKPAKGECPYAALAMASMTGADVALLALALAFIIALGFAPVRFALPRRAAYILPPLRGPPARI</sequence>
<keyword evidence="1" id="KW-0472">Membrane</keyword>
<accession>A0ABT2I0V7</accession>
<evidence type="ECO:0000313" key="2">
    <source>
        <dbReference type="EMBL" id="MCT2398430.1"/>
    </source>
</evidence>
<reference evidence="2" key="1">
    <citation type="submission" date="2022-09" db="EMBL/GenBank/DDBJ databases">
        <title>Novosphingobium sp. Nov., a polycyclic aromatic hydrocarbon-degrading bacterium isolated form mangrove sediments in HongKong.</title>
        <authorList>
            <person name="Hu Z."/>
        </authorList>
    </citation>
    <scope>NUCLEOTIDE SEQUENCE</scope>
    <source>
        <strain evidence="2">HK4-1</strain>
    </source>
</reference>